<reference evidence="2 3" key="1">
    <citation type="submission" date="2024-10" db="EMBL/GenBank/DDBJ databases">
        <title>Updated reference genomes for cyclostephanoid diatoms.</title>
        <authorList>
            <person name="Roberts W.R."/>
            <person name="Alverson A.J."/>
        </authorList>
    </citation>
    <scope>NUCLEOTIDE SEQUENCE [LARGE SCALE GENOMIC DNA]</scope>
    <source>
        <strain evidence="2 3">AJA010-31</strain>
    </source>
</reference>
<keyword evidence="3" id="KW-1185">Reference proteome</keyword>
<dbReference type="PROSITE" id="PS50072">
    <property type="entry name" value="CSA_PPIASE_2"/>
    <property type="match status" value="1"/>
</dbReference>
<dbReference type="Pfam" id="PF00160">
    <property type="entry name" value="Pro_isomerase"/>
    <property type="match status" value="1"/>
</dbReference>
<evidence type="ECO:0000313" key="3">
    <source>
        <dbReference type="Proteomes" id="UP001530400"/>
    </source>
</evidence>
<dbReference type="InterPro" id="IPR002130">
    <property type="entry name" value="Cyclophilin-type_PPIase_dom"/>
</dbReference>
<organism evidence="2 3">
    <name type="scientific">Cyclotella atomus</name>
    <dbReference type="NCBI Taxonomy" id="382360"/>
    <lineage>
        <taxon>Eukaryota</taxon>
        <taxon>Sar</taxon>
        <taxon>Stramenopiles</taxon>
        <taxon>Ochrophyta</taxon>
        <taxon>Bacillariophyta</taxon>
        <taxon>Coscinodiscophyceae</taxon>
        <taxon>Thalassiosirophycidae</taxon>
        <taxon>Stephanodiscales</taxon>
        <taxon>Stephanodiscaceae</taxon>
        <taxon>Cyclotella</taxon>
    </lineage>
</organism>
<feature type="domain" description="PPIase cyclophilin-type" evidence="1">
    <location>
        <begin position="179"/>
        <end position="372"/>
    </location>
</feature>
<comment type="caution">
    <text evidence="2">The sequence shown here is derived from an EMBL/GenBank/DDBJ whole genome shotgun (WGS) entry which is preliminary data.</text>
</comment>
<dbReference type="Proteomes" id="UP001530400">
    <property type="component" value="Unassembled WGS sequence"/>
</dbReference>
<gene>
    <name evidence="2" type="ORF">ACHAWO_012738</name>
</gene>
<protein>
    <recommendedName>
        <fullName evidence="1">PPIase cyclophilin-type domain-containing protein</fullName>
    </recommendedName>
</protein>
<dbReference type="EMBL" id="JALLPJ020001231">
    <property type="protein sequence ID" value="KAL3773477.1"/>
    <property type="molecule type" value="Genomic_DNA"/>
</dbReference>
<evidence type="ECO:0000259" key="1">
    <source>
        <dbReference type="PROSITE" id="PS50072"/>
    </source>
</evidence>
<accession>A0ABD3NBX1</accession>
<dbReference type="InterPro" id="IPR029000">
    <property type="entry name" value="Cyclophilin-like_dom_sf"/>
</dbReference>
<proteinExistence type="predicted"/>
<dbReference type="Gene3D" id="2.40.100.10">
    <property type="entry name" value="Cyclophilin-like"/>
    <property type="match status" value="1"/>
</dbReference>
<sequence length="381" mass="40733">MLASVALSAVPNHLSTLAFSFSPTPHQSVSTSLFASDRRSFLSDAAVFASPLVISTAANAASVPVQRAVGSGESRCRQEGNCLETFEVSYFIQSFCYRLTHIRIAFSFGYQLDGAVGWNWGGTDRCDARDSNCGPDGRLRDAPLEGKPVPLLPDDLKITNIIELTLTVGTGSTAATEIIRFGLYGNKCPELVKEMTDLCGKGIVTSQTLLLGAPVRLGQGFGSLTFIRPEERLEFGIPSQKVAYAKYIRKAKAPDEFLPQPRPSGDRLDLARNEQSARAHDVAGLISVPKEGIGYGGVLLGKDDEAYSSAFQISAASVPDMDKEGRKVIGQIIDSNSMNVLARLAGSPTRKMLPGQSGGTPLIKVSVDDCVVSSVKISQEQ</sequence>
<dbReference type="AlphaFoldDB" id="A0ABD3NBX1"/>
<dbReference type="SUPFAM" id="SSF50891">
    <property type="entry name" value="Cyclophilin-like"/>
    <property type="match status" value="1"/>
</dbReference>
<name>A0ABD3NBX1_9STRA</name>
<evidence type="ECO:0000313" key="2">
    <source>
        <dbReference type="EMBL" id="KAL3773477.1"/>
    </source>
</evidence>